<proteinExistence type="predicted"/>
<organism evidence="1 2">
    <name type="scientific">Mycobacterium tuberculosis</name>
    <dbReference type="NCBI Taxonomy" id="1773"/>
    <lineage>
        <taxon>Bacteria</taxon>
        <taxon>Bacillati</taxon>
        <taxon>Actinomycetota</taxon>
        <taxon>Actinomycetes</taxon>
        <taxon>Mycobacteriales</taxon>
        <taxon>Mycobacteriaceae</taxon>
        <taxon>Mycobacterium</taxon>
        <taxon>Mycobacterium tuberculosis complex</taxon>
    </lineage>
</organism>
<gene>
    <name evidence="1" type="ORF">ERS007739_03031</name>
</gene>
<evidence type="ECO:0000313" key="2">
    <source>
        <dbReference type="Proteomes" id="UP000039021"/>
    </source>
</evidence>
<accession>A0A916LCQ8</accession>
<sequence length="97" mass="10574">MRSGTTANNIAAYQVPNGGWNFLRPVIIWMATNKANVGNVISTRQMPRSKTSGPLALFRVMMTLSGRSEVWLLSPTRTALMSQPSSDPVTSTRAGTY</sequence>
<reference evidence="2" key="1">
    <citation type="submission" date="2015-03" db="EMBL/GenBank/DDBJ databases">
        <authorList>
            <consortium name="Pathogen Informatics"/>
        </authorList>
    </citation>
    <scope>NUCLEOTIDE SEQUENCE [LARGE SCALE GENOMIC DNA]</scope>
    <source>
        <strain evidence="2">N09902308</strain>
    </source>
</reference>
<name>A0A916LCQ8_MYCTX</name>
<dbReference type="EMBL" id="CSBK01001494">
    <property type="protein sequence ID" value="COY74245.1"/>
    <property type="molecule type" value="Genomic_DNA"/>
</dbReference>
<dbReference type="Proteomes" id="UP000039021">
    <property type="component" value="Unassembled WGS sequence"/>
</dbReference>
<evidence type="ECO:0000313" key="1">
    <source>
        <dbReference type="EMBL" id="COY74245.1"/>
    </source>
</evidence>
<comment type="caution">
    <text evidence="1">The sequence shown here is derived from an EMBL/GenBank/DDBJ whole genome shotgun (WGS) entry which is preliminary data.</text>
</comment>
<dbReference type="AlphaFoldDB" id="A0A916LCQ8"/>
<protein>
    <submittedName>
        <fullName evidence="1">Uncharacterized protein</fullName>
    </submittedName>
</protein>